<feature type="signal peptide" evidence="1">
    <location>
        <begin position="1"/>
        <end position="25"/>
    </location>
</feature>
<accession>A0A7W2I512</accession>
<dbReference type="RefSeq" id="WP_182213123.1">
    <property type="nucleotide sequence ID" value="NZ_JACEZS010000001.1"/>
</dbReference>
<dbReference type="InterPro" id="IPR017853">
    <property type="entry name" value="GH"/>
</dbReference>
<dbReference type="Gene3D" id="3.20.20.80">
    <property type="entry name" value="Glycosidases"/>
    <property type="match status" value="1"/>
</dbReference>
<name>A0A7W2I512_9BURK</name>
<dbReference type="Proteomes" id="UP000566711">
    <property type="component" value="Unassembled WGS sequence"/>
</dbReference>
<evidence type="ECO:0000313" key="4">
    <source>
        <dbReference type="Proteomes" id="UP000566711"/>
    </source>
</evidence>
<keyword evidence="1" id="KW-0732">Signal</keyword>
<evidence type="ECO:0000259" key="2">
    <source>
        <dbReference type="Pfam" id="PF13200"/>
    </source>
</evidence>
<protein>
    <submittedName>
        <fullName evidence="3">GTP-binding protein</fullName>
    </submittedName>
</protein>
<dbReference type="SUPFAM" id="SSF49464">
    <property type="entry name" value="Carboxypeptidase regulatory domain-like"/>
    <property type="match status" value="1"/>
</dbReference>
<dbReference type="InterPro" id="IPR025275">
    <property type="entry name" value="DUF4015"/>
</dbReference>
<comment type="caution">
    <text evidence="3">The sequence shown here is derived from an EMBL/GenBank/DDBJ whole genome shotgun (WGS) entry which is preliminary data.</text>
</comment>
<dbReference type="SUPFAM" id="SSF51445">
    <property type="entry name" value="(Trans)glycosidases"/>
    <property type="match status" value="1"/>
</dbReference>
<dbReference type="InterPro" id="IPR008969">
    <property type="entry name" value="CarboxyPept-like_regulatory"/>
</dbReference>
<dbReference type="Gene3D" id="2.60.40.1120">
    <property type="entry name" value="Carboxypeptidase-like, regulatory domain"/>
    <property type="match status" value="1"/>
</dbReference>
<keyword evidence="4" id="KW-1185">Reference proteome</keyword>
<reference evidence="3 4" key="1">
    <citation type="submission" date="2020-07" db="EMBL/GenBank/DDBJ databases">
        <title>Novel species isolated from subtropical streams in China.</title>
        <authorList>
            <person name="Lu H."/>
        </authorList>
    </citation>
    <scope>NUCLEOTIDE SEQUENCE [LARGE SCALE GENOMIC DNA]</scope>
    <source>
        <strain evidence="3 4">FT3S</strain>
    </source>
</reference>
<gene>
    <name evidence="3" type="ORF">H3H36_01060</name>
</gene>
<evidence type="ECO:0000256" key="1">
    <source>
        <dbReference type="SAM" id="SignalP"/>
    </source>
</evidence>
<dbReference type="AlphaFoldDB" id="A0A7W2I512"/>
<sequence>MRRRIRFRPVAFALLVCAICRPVLAIEGTVLSKPDQAPLAGAIVTSGALTTRTDAAGHFQLPVSNGALAVRAAGYERRQLVLAAGQDQAQRIVLAPFQPKAVYLSVYGIGSSVLRDAALKLEDQTALNALVIDVKGDRGLIPYPSALPLASTIGAQKVRSVSDMPAMIKLLRQKNIYLIGRIVVFKDDLLATAHPELALHGPDGALWHDREGLAWLDPMREEGWRYSLDVAEEAARLGFDEIQFDYVRFPDAPGLRFAQPNTQANRVAAITGFLNAARKRLAPYNVFVAADIFGYVLWNPDDTAIGQEINQLVQAVDYVCPMLYPSGFTWGLPGTSNPVEHPYDIVFRSLQKAKQRTGLPGLRFRPWLQDFTDYAFDRRKFDADEVQAQIEAARAAGSNGWMLWNPRNHYGRDGLPCDDGGCPP</sequence>
<feature type="chain" id="PRO_5030827118" evidence="1">
    <location>
        <begin position="26"/>
        <end position="424"/>
    </location>
</feature>
<organism evidence="3 4">
    <name type="scientific">Rugamonas fusca</name>
    <dbReference type="NCBI Taxonomy" id="2758568"/>
    <lineage>
        <taxon>Bacteria</taxon>
        <taxon>Pseudomonadati</taxon>
        <taxon>Pseudomonadota</taxon>
        <taxon>Betaproteobacteria</taxon>
        <taxon>Burkholderiales</taxon>
        <taxon>Oxalobacteraceae</taxon>
        <taxon>Telluria group</taxon>
        <taxon>Rugamonas</taxon>
    </lineage>
</organism>
<proteinExistence type="predicted"/>
<evidence type="ECO:0000313" key="3">
    <source>
        <dbReference type="EMBL" id="MBA5603951.1"/>
    </source>
</evidence>
<dbReference type="EMBL" id="JACEZS010000001">
    <property type="protein sequence ID" value="MBA5603951.1"/>
    <property type="molecule type" value="Genomic_DNA"/>
</dbReference>
<feature type="domain" description="DUF4015" evidence="2">
    <location>
        <begin position="101"/>
        <end position="410"/>
    </location>
</feature>
<dbReference type="Pfam" id="PF13200">
    <property type="entry name" value="DUF4015"/>
    <property type="match status" value="1"/>
</dbReference>